<evidence type="ECO:0000256" key="1">
    <source>
        <dbReference type="ARBA" id="ARBA00006336"/>
    </source>
</evidence>
<dbReference type="SUPFAM" id="SSF52499">
    <property type="entry name" value="Isochorismatase-like hydrolases"/>
    <property type="match status" value="1"/>
</dbReference>
<dbReference type="RefSeq" id="WP_156990024.1">
    <property type="nucleotide sequence ID" value="NZ_VWXL01000027.1"/>
</dbReference>
<dbReference type="Gene3D" id="3.40.50.850">
    <property type="entry name" value="Isochorismatase-like"/>
    <property type="match status" value="1"/>
</dbReference>
<evidence type="ECO:0000313" key="4">
    <source>
        <dbReference type="EMBL" id="MVB10386.1"/>
    </source>
</evidence>
<dbReference type="Proteomes" id="UP000469440">
    <property type="component" value="Unassembled WGS sequence"/>
</dbReference>
<evidence type="ECO:0000256" key="2">
    <source>
        <dbReference type="ARBA" id="ARBA00022801"/>
    </source>
</evidence>
<evidence type="ECO:0000259" key="3">
    <source>
        <dbReference type="Pfam" id="PF00857"/>
    </source>
</evidence>
<dbReference type="OrthoDB" id="9785724at2"/>
<reference evidence="4 5" key="1">
    <citation type="submission" date="2019-09" db="EMBL/GenBank/DDBJ databases">
        <title>Genome sequence of Clostridium sp. EA1.</title>
        <authorList>
            <person name="Poehlein A."/>
            <person name="Bengelsdorf F.R."/>
            <person name="Daniel R."/>
        </authorList>
    </citation>
    <scope>NUCLEOTIDE SEQUENCE [LARGE SCALE GENOMIC DNA]</scope>
    <source>
        <strain evidence="4 5">EA1</strain>
    </source>
</reference>
<comment type="caution">
    <text evidence="4">The sequence shown here is derived from an EMBL/GenBank/DDBJ whole genome shotgun (WGS) entry which is preliminary data.</text>
</comment>
<dbReference type="InterPro" id="IPR036380">
    <property type="entry name" value="Isochorismatase-like_sf"/>
</dbReference>
<dbReference type="AlphaFoldDB" id="A0A6N8HX51"/>
<dbReference type="PANTHER" id="PTHR43540:SF14">
    <property type="entry name" value="ISOCHORISMATASE"/>
    <property type="match status" value="1"/>
</dbReference>
<accession>A0A6N8HX51</accession>
<feature type="domain" description="Isochorismatase-like" evidence="3">
    <location>
        <begin position="4"/>
        <end position="139"/>
    </location>
</feature>
<keyword evidence="5" id="KW-1185">Reference proteome</keyword>
<comment type="similarity">
    <text evidence="1">Belongs to the isochorismatase family.</text>
</comment>
<gene>
    <name evidence="4" type="primary">rutB</name>
    <name evidence="4" type="ORF">CAFE_10740</name>
</gene>
<dbReference type="PANTHER" id="PTHR43540">
    <property type="entry name" value="PEROXYUREIDOACRYLATE/UREIDOACRYLATE AMIDOHYDROLASE-RELATED"/>
    <property type="match status" value="1"/>
</dbReference>
<name>A0A6N8HX51_9FIRM</name>
<dbReference type="InterPro" id="IPR000868">
    <property type="entry name" value="Isochorismatase-like_dom"/>
</dbReference>
<dbReference type="EC" id="3.5.1.110" evidence="4"/>
<sequence>MKNTALLVVDVQNGLMDEGPYQGEQVLKDIEALIPVCRENDVEVIYVRHDGGKGSELEPGTGGFEICARISPQSDEKIFTKTYNSAFLKTGLKDYLTQKGIREIILVGMQTEYCIDSTCKTAFELGFRVLIPEGTFTTFDNGPMRAAELCEFYSGRIWDRRFASVIPFKDLAKLISA</sequence>
<dbReference type="GO" id="GO:0016787">
    <property type="term" value="F:hydrolase activity"/>
    <property type="evidence" value="ECO:0007669"/>
    <property type="project" value="UniProtKB-KW"/>
</dbReference>
<dbReference type="InterPro" id="IPR050272">
    <property type="entry name" value="Isochorismatase-like_hydrls"/>
</dbReference>
<keyword evidence="2 4" id="KW-0378">Hydrolase</keyword>
<evidence type="ECO:0000313" key="5">
    <source>
        <dbReference type="Proteomes" id="UP000469440"/>
    </source>
</evidence>
<protein>
    <submittedName>
        <fullName evidence="4">Peroxyureidoacrylate/ureidoacrylate amidohydrolase RutB</fullName>
        <ecNumber evidence="4">3.5.1.110</ecNumber>
    </submittedName>
</protein>
<dbReference type="CDD" id="cd01014">
    <property type="entry name" value="nicotinamidase_related"/>
    <property type="match status" value="1"/>
</dbReference>
<proteinExistence type="inferred from homology"/>
<dbReference type="EMBL" id="VWXL01000027">
    <property type="protein sequence ID" value="MVB10386.1"/>
    <property type="molecule type" value="Genomic_DNA"/>
</dbReference>
<organism evidence="4 5">
    <name type="scientific">Caproicibacter fermentans</name>
    <dbReference type="NCBI Taxonomy" id="2576756"/>
    <lineage>
        <taxon>Bacteria</taxon>
        <taxon>Bacillati</taxon>
        <taxon>Bacillota</taxon>
        <taxon>Clostridia</taxon>
        <taxon>Eubacteriales</taxon>
        <taxon>Acutalibacteraceae</taxon>
        <taxon>Caproicibacter</taxon>
    </lineage>
</organism>
<dbReference type="Pfam" id="PF00857">
    <property type="entry name" value="Isochorismatase"/>
    <property type="match status" value="1"/>
</dbReference>